<dbReference type="AlphaFoldDB" id="A0A0D2GTC1"/>
<dbReference type="Pfam" id="PF01979">
    <property type="entry name" value="Amidohydro_1"/>
    <property type="match status" value="2"/>
</dbReference>
<keyword evidence="4" id="KW-1185">Reference proteome</keyword>
<dbReference type="SUPFAM" id="SSF51556">
    <property type="entry name" value="Metallo-dependent hydrolases"/>
    <property type="match status" value="1"/>
</dbReference>
<feature type="domain" description="Amidohydrolase-related" evidence="2">
    <location>
        <begin position="374"/>
        <end position="452"/>
    </location>
</feature>
<dbReference type="PANTHER" id="PTHR43794">
    <property type="entry name" value="AMINOHYDROLASE SSNA-RELATED"/>
    <property type="match status" value="1"/>
</dbReference>
<dbReference type="SUPFAM" id="SSF51338">
    <property type="entry name" value="Composite domain of metallo-dependent hydrolases"/>
    <property type="match status" value="2"/>
</dbReference>
<dbReference type="InterPro" id="IPR011059">
    <property type="entry name" value="Metal-dep_hydrolase_composite"/>
</dbReference>
<keyword evidence="1" id="KW-0378">Hydrolase</keyword>
<dbReference type="STRING" id="1442369.A0A0D2GTC1"/>
<dbReference type="InterPro" id="IPR032466">
    <property type="entry name" value="Metal_Hydrolase"/>
</dbReference>
<protein>
    <recommendedName>
        <fullName evidence="2">Amidohydrolase-related domain-containing protein</fullName>
    </recommendedName>
</protein>
<dbReference type="EMBL" id="KN847481">
    <property type="protein sequence ID" value="KIX01558.1"/>
    <property type="molecule type" value="Genomic_DNA"/>
</dbReference>
<dbReference type="Gene3D" id="3.20.20.140">
    <property type="entry name" value="Metal-dependent hydrolases"/>
    <property type="match status" value="1"/>
</dbReference>
<dbReference type="InterPro" id="IPR006680">
    <property type="entry name" value="Amidohydro-rel"/>
</dbReference>
<dbReference type="GeneID" id="25297355"/>
<dbReference type="VEuPathDB" id="FungiDB:Z518_09284"/>
<dbReference type="PANTHER" id="PTHR43794:SF11">
    <property type="entry name" value="AMIDOHYDROLASE-RELATED DOMAIN-CONTAINING PROTEIN"/>
    <property type="match status" value="1"/>
</dbReference>
<evidence type="ECO:0000313" key="4">
    <source>
        <dbReference type="Proteomes" id="UP000053617"/>
    </source>
</evidence>
<dbReference type="InterPro" id="IPR050287">
    <property type="entry name" value="MTA/SAH_deaminase"/>
</dbReference>
<evidence type="ECO:0000313" key="3">
    <source>
        <dbReference type="EMBL" id="KIX01558.1"/>
    </source>
</evidence>
<accession>A0A0D2GTC1</accession>
<dbReference type="GO" id="GO:0016810">
    <property type="term" value="F:hydrolase activity, acting on carbon-nitrogen (but not peptide) bonds"/>
    <property type="evidence" value="ECO:0007669"/>
    <property type="project" value="InterPro"/>
</dbReference>
<reference evidence="3 4" key="1">
    <citation type="submission" date="2015-01" db="EMBL/GenBank/DDBJ databases">
        <title>The Genome Sequence of Rhinocladiella mackenzie CBS 650.93.</title>
        <authorList>
            <consortium name="The Broad Institute Genomics Platform"/>
            <person name="Cuomo C."/>
            <person name="de Hoog S."/>
            <person name="Gorbushina A."/>
            <person name="Stielow B."/>
            <person name="Teixiera M."/>
            <person name="Abouelleil A."/>
            <person name="Chapman S.B."/>
            <person name="Priest M."/>
            <person name="Young S.K."/>
            <person name="Wortman J."/>
            <person name="Nusbaum C."/>
            <person name="Birren B."/>
        </authorList>
    </citation>
    <scope>NUCLEOTIDE SEQUENCE [LARGE SCALE GENOMIC DNA]</scope>
    <source>
        <strain evidence="3 4">CBS 650.93</strain>
    </source>
</reference>
<evidence type="ECO:0000256" key="1">
    <source>
        <dbReference type="ARBA" id="ARBA00022801"/>
    </source>
</evidence>
<dbReference type="RefSeq" id="XP_013268694.1">
    <property type="nucleotide sequence ID" value="XM_013413240.1"/>
</dbReference>
<organism evidence="3 4">
    <name type="scientific">Rhinocladiella mackenziei CBS 650.93</name>
    <dbReference type="NCBI Taxonomy" id="1442369"/>
    <lineage>
        <taxon>Eukaryota</taxon>
        <taxon>Fungi</taxon>
        <taxon>Dikarya</taxon>
        <taxon>Ascomycota</taxon>
        <taxon>Pezizomycotina</taxon>
        <taxon>Eurotiomycetes</taxon>
        <taxon>Chaetothyriomycetidae</taxon>
        <taxon>Chaetothyriales</taxon>
        <taxon>Herpotrichiellaceae</taxon>
        <taxon>Rhinocladiella</taxon>
    </lineage>
</organism>
<gene>
    <name evidence="3" type="ORF">Z518_09284</name>
</gene>
<dbReference type="Proteomes" id="UP000053617">
    <property type="component" value="Unassembled WGS sequence"/>
</dbReference>
<dbReference type="OrthoDB" id="194468at2759"/>
<dbReference type="Gene3D" id="2.30.40.10">
    <property type="entry name" value="Urease, subunit C, domain 1"/>
    <property type="match status" value="1"/>
</dbReference>
<evidence type="ECO:0000259" key="2">
    <source>
        <dbReference type="Pfam" id="PF01979"/>
    </source>
</evidence>
<dbReference type="HOGENOM" id="CLU_012358_11_3_1"/>
<name>A0A0D2GTC1_9EURO</name>
<proteinExistence type="predicted"/>
<sequence>MAAKSSVLLRGGTVLTHSADDHVIPLYDTDVLVRDNVIAEVRKNIAPLSEQTEIIDCQGKIVSPGFVDTHHHLWQTQLKGRHAEQGLLSYMVSGNMMSYAYTSEDAYWGQLSGCLEALNAGTTLVLDHAHLAYTPEHANSALSATIDSGIRSIFAYTVPFRLSHWDQSSCTPSHDLLPDWAMKQLEDWVEKYNRPASTSAPEAPGIVEVGMGFDLWFLPKEMVLDMFERLRKKGLRVLTTHTGRNVLMGLQSIIPMFSSYNLLRPPYPPSDNKPTLPFLLLSHCNGIPDTDLSLLTSTGTPVSSTPDTESQMMGFPLALHPAFQTTRSANASLGIDCHSNNPSSIPLQARALLYLTRAETNSHITADDKFPSRNVTGTSETAFNLATIRGARCLGLDSEVGSIAKGKRADLVVFDAQNSVGMLGAAEYDPVVAVVRFSETADIETVIVNGVVRKRDGKLVDVSVSADGVSGKRVGGTTTITPWSRIAEQVRKTQREIQVRIDKLNLELGRETLLDAWHVDQTKLVDV</sequence>
<feature type="domain" description="Amidohydrolase-related" evidence="2">
    <location>
        <begin position="61"/>
        <end position="237"/>
    </location>
</feature>